<name>A0A239DP50_9BACT</name>
<dbReference type="EMBL" id="FZOU01000001">
    <property type="protein sequence ID" value="SNS34286.1"/>
    <property type="molecule type" value="Genomic_DNA"/>
</dbReference>
<gene>
    <name evidence="1" type="ORF">SAMN05421770_101582</name>
</gene>
<dbReference type="Proteomes" id="UP000198356">
    <property type="component" value="Unassembled WGS sequence"/>
</dbReference>
<sequence>MPGDQNKSHLDDCPAENGALRVLPGTHTAGKLNASQVDAYVDKVEPVTCAAGPGDALVMRPLLVHASSASALAKHRRVLHFDYAAASLPDGMDWAERR</sequence>
<organism evidence="1 2">
    <name type="scientific">Granulicella rosea</name>
    <dbReference type="NCBI Taxonomy" id="474952"/>
    <lineage>
        <taxon>Bacteria</taxon>
        <taxon>Pseudomonadati</taxon>
        <taxon>Acidobacteriota</taxon>
        <taxon>Terriglobia</taxon>
        <taxon>Terriglobales</taxon>
        <taxon>Acidobacteriaceae</taxon>
        <taxon>Granulicella</taxon>
    </lineage>
</organism>
<dbReference type="Gene3D" id="2.60.120.620">
    <property type="entry name" value="q2cbj1_9rhob like domain"/>
    <property type="match status" value="1"/>
</dbReference>
<reference evidence="1 2" key="1">
    <citation type="submission" date="2017-06" db="EMBL/GenBank/DDBJ databases">
        <authorList>
            <person name="Kim H.J."/>
            <person name="Triplett B.A."/>
        </authorList>
    </citation>
    <scope>NUCLEOTIDE SEQUENCE [LARGE SCALE GENOMIC DNA]</scope>
    <source>
        <strain evidence="1 2">DSM 18704</strain>
    </source>
</reference>
<proteinExistence type="predicted"/>
<dbReference type="InterPro" id="IPR008775">
    <property type="entry name" value="Phytyl_CoA_dOase-like"/>
</dbReference>
<dbReference type="AlphaFoldDB" id="A0A239DP50"/>
<evidence type="ECO:0000313" key="1">
    <source>
        <dbReference type="EMBL" id="SNS34286.1"/>
    </source>
</evidence>
<dbReference type="Pfam" id="PF05721">
    <property type="entry name" value="PhyH"/>
    <property type="match status" value="1"/>
</dbReference>
<keyword evidence="1" id="KW-0223">Dioxygenase</keyword>
<dbReference type="RefSeq" id="WP_176441548.1">
    <property type="nucleotide sequence ID" value="NZ_FZOU01000001.1"/>
</dbReference>
<dbReference type="GO" id="GO:0016706">
    <property type="term" value="F:2-oxoglutarate-dependent dioxygenase activity"/>
    <property type="evidence" value="ECO:0007669"/>
    <property type="project" value="UniProtKB-ARBA"/>
</dbReference>
<evidence type="ECO:0000313" key="2">
    <source>
        <dbReference type="Proteomes" id="UP000198356"/>
    </source>
</evidence>
<protein>
    <submittedName>
        <fullName evidence="1">Phytanoyl-CoA dioxygenase (PhyH)</fullName>
    </submittedName>
</protein>
<accession>A0A239DP50</accession>
<keyword evidence="1" id="KW-0560">Oxidoreductase</keyword>
<dbReference type="SUPFAM" id="SSF51197">
    <property type="entry name" value="Clavaminate synthase-like"/>
    <property type="match status" value="1"/>
</dbReference>
<keyword evidence="2" id="KW-1185">Reference proteome</keyword>